<dbReference type="EMBL" id="CP035807">
    <property type="protein sequence ID" value="QEN03328.1"/>
    <property type="molecule type" value="Genomic_DNA"/>
</dbReference>
<reference evidence="1 2" key="1">
    <citation type="submission" date="2019-02" db="EMBL/GenBank/DDBJ databases">
        <authorList>
            <person name="Fomenkov A."/>
            <person name="Dubinina G."/>
            <person name="Grabovich M."/>
            <person name="Vincze T."/>
            <person name="Roberts R.J."/>
        </authorList>
    </citation>
    <scope>NUCLEOTIDE SEQUENCE [LARGE SCALE GENOMIC DNA]</scope>
    <source>
        <strain evidence="1 2">P</strain>
    </source>
</reference>
<keyword evidence="2" id="KW-1185">Reference proteome</keyword>
<gene>
    <name evidence="1" type="ORF">EW093_00940</name>
</gene>
<evidence type="ECO:0000313" key="2">
    <source>
        <dbReference type="Proteomes" id="UP000323824"/>
    </source>
</evidence>
<dbReference type="AlphaFoldDB" id="A0A5C1Q7P5"/>
<dbReference type="KEGG" id="sper:EW093_00940"/>
<accession>A0A5C1Q7P5</accession>
<reference evidence="1 2" key="2">
    <citation type="submission" date="2019-09" db="EMBL/GenBank/DDBJ databases">
        <title>Complete Genome Sequence and Methylome Analysis of free living Spirochaetas.</title>
        <authorList>
            <person name="Leshcheva N."/>
            <person name="Mikheeva N."/>
        </authorList>
    </citation>
    <scope>NUCLEOTIDE SEQUENCE [LARGE SCALE GENOMIC DNA]</scope>
    <source>
        <strain evidence="1 2">P</strain>
    </source>
</reference>
<dbReference type="Proteomes" id="UP000323824">
    <property type="component" value="Chromosome"/>
</dbReference>
<organism evidence="1 2">
    <name type="scientific">Thiospirochaeta perfilievii</name>
    <dbReference type="NCBI Taxonomy" id="252967"/>
    <lineage>
        <taxon>Bacteria</taxon>
        <taxon>Pseudomonadati</taxon>
        <taxon>Spirochaetota</taxon>
        <taxon>Spirochaetia</taxon>
        <taxon>Spirochaetales</taxon>
        <taxon>Spirochaetaceae</taxon>
        <taxon>Thiospirochaeta</taxon>
    </lineage>
</organism>
<evidence type="ECO:0000313" key="1">
    <source>
        <dbReference type="EMBL" id="QEN03328.1"/>
    </source>
</evidence>
<protein>
    <submittedName>
        <fullName evidence="1">Uncharacterized protein</fullName>
    </submittedName>
</protein>
<dbReference type="RefSeq" id="WP_149566588.1">
    <property type="nucleotide sequence ID" value="NZ_CP035807.1"/>
</dbReference>
<sequence>MKENEQDDNVLEGLNQNVKNMFHDILIESIGLKDIEASLIKPLKQKIEGLDDTISSFLMEILKKILNKSFRKVIKF</sequence>
<name>A0A5C1Q7P5_9SPIO</name>
<proteinExistence type="predicted"/>